<dbReference type="SUPFAM" id="SSF55486">
    <property type="entry name" value="Metalloproteases ('zincins'), catalytic domain"/>
    <property type="match status" value="1"/>
</dbReference>
<feature type="binding site" evidence="1">
    <location>
        <position position="277"/>
    </location>
    <ligand>
        <name>Zn(2+)</name>
        <dbReference type="ChEBI" id="CHEBI:29105"/>
        <note>catalytic</note>
    </ligand>
</feature>
<sequence>MVRRRIGLRGLFFALIVVPSAFSPASRGQHVDHDDMFRTGPTLSMPYYDPRCRNSELSYSKIDGRVVVDGDLDLGTELEVLARSWKFGVLTADRVVHDMNNQGVPVIAALGLDANQEEKIRALAEFNPLQLPAKDLEEARERISKVVELLAPLRQANPVNPNQPIPGPVKAHAFVVFAGVNREFIWPGGKIPYVMDRDLARQPLIFDAMKEWGGRTGGAVSFVPRQGEPDYVHFRRGVGCNSGWVGRQGGEQHVTLSDNCQSPQILHELGHVLGLFHEQNRHDRATFLEIDEDAMEAGRADQFRRSMRNEEKAKAVGKFDWESIMLYPPRAFTKTGRPTMLRVGAKGDEEWGIASGKFYGGVTTHPSSGDADALKDLYKKNAGGG</sequence>
<dbReference type="InterPro" id="IPR024079">
    <property type="entry name" value="MetalloPept_cat_dom_sf"/>
</dbReference>
<dbReference type="Pfam" id="PF01400">
    <property type="entry name" value="Astacin"/>
    <property type="match status" value="1"/>
</dbReference>
<evidence type="ECO:0000256" key="2">
    <source>
        <dbReference type="SAM" id="SignalP"/>
    </source>
</evidence>
<accession>A0ABT6F4A1</accession>
<feature type="chain" id="PRO_5045683972" evidence="2">
    <location>
        <begin position="26"/>
        <end position="385"/>
    </location>
</feature>
<evidence type="ECO:0000313" key="4">
    <source>
        <dbReference type="EMBL" id="MDG3002423.1"/>
    </source>
</evidence>
<dbReference type="PANTHER" id="PTHR10127:SF850">
    <property type="entry name" value="METALLOENDOPEPTIDASE"/>
    <property type="match status" value="1"/>
</dbReference>
<comment type="cofactor">
    <cofactor evidence="1">
        <name>Zn(2+)</name>
        <dbReference type="ChEBI" id="CHEBI:29105"/>
    </cofactor>
    <text evidence="1">Binds 1 zinc ion per subunit.</text>
</comment>
<comment type="caution">
    <text evidence="1">Lacks conserved residue(s) required for the propagation of feature annotation.</text>
</comment>
<protein>
    <submittedName>
        <fullName evidence="4">M12 family metallopeptidase</fullName>
    </submittedName>
</protein>
<dbReference type="Gene3D" id="3.40.390.10">
    <property type="entry name" value="Collagenase (Catalytic Domain)"/>
    <property type="match status" value="1"/>
</dbReference>
<keyword evidence="1" id="KW-0645">Protease</keyword>
<evidence type="ECO:0000256" key="1">
    <source>
        <dbReference type="PROSITE-ProRule" id="PRU01211"/>
    </source>
</evidence>
<gene>
    <name evidence="4" type="ORF">PZE19_01360</name>
</gene>
<organism evidence="4 5">
    <name type="scientific">Paludisphaera mucosa</name>
    <dbReference type="NCBI Taxonomy" id="3030827"/>
    <lineage>
        <taxon>Bacteria</taxon>
        <taxon>Pseudomonadati</taxon>
        <taxon>Planctomycetota</taxon>
        <taxon>Planctomycetia</taxon>
        <taxon>Isosphaerales</taxon>
        <taxon>Isosphaeraceae</taxon>
        <taxon>Paludisphaera</taxon>
    </lineage>
</organism>
<feature type="domain" description="Peptidase M12A" evidence="3">
    <location>
        <begin position="178"/>
        <end position="381"/>
    </location>
</feature>
<dbReference type="InterPro" id="IPR006026">
    <property type="entry name" value="Peptidase_Metallo"/>
</dbReference>
<feature type="binding site" evidence="1">
    <location>
        <position position="267"/>
    </location>
    <ligand>
        <name>Zn(2+)</name>
        <dbReference type="ChEBI" id="CHEBI:29105"/>
        <note>catalytic</note>
    </ligand>
</feature>
<feature type="signal peptide" evidence="2">
    <location>
        <begin position="1"/>
        <end position="25"/>
    </location>
</feature>
<name>A0ABT6F4A1_9BACT</name>
<dbReference type="PROSITE" id="PS51864">
    <property type="entry name" value="ASTACIN"/>
    <property type="match status" value="1"/>
</dbReference>
<feature type="binding site" evidence="1">
    <location>
        <position position="271"/>
    </location>
    <ligand>
        <name>Zn(2+)</name>
        <dbReference type="ChEBI" id="CHEBI:29105"/>
        <note>catalytic</note>
    </ligand>
</feature>
<dbReference type="PRINTS" id="PR00480">
    <property type="entry name" value="ASTACIN"/>
</dbReference>
<dbReference type="SMART" id="SM00235">
    <property type="entry name" value="ZnMc"/>
    <property type="match status" value="1"/>
</dbReference>
<keyword evidence="1" id="KW-0479">Metal-binding</keyword>
<dbReference type="PANTHER" id="PTHR10127">
    <property type="entry name" value="DISCOIDIN, CUB, EGF, LAMININ , AND ZINC METALLOPROTEASE DOMAIN CONTAINING"/>
    <property type="match status" value="1"/>
</dbReference>
<proteinExistence type="predicted"/>
<keyword evidence="2" id="KW-0732">Signal</keyword>
<dbReference type="EMBL" id="JARRAG010000001">
    <property type="protein sequence ID" value="MDG3002423.1"/>
    <property type="molecule type" value="Genomic_DNA"/>
</dbReference>
<keyword evidence="1" id="KW-0378">Hydrolase</keyword>
<keyword evidence="5" id="KW-1185">Reference proteome</keyword>
<evidence type="ECO:0000313" key="5">
    <source>
        <dbReference type="Proteomes" id="UP001216907"/>
    </source>
</evidence>
<evidence type="ECO:0000259" key="3">
    <source>
        <dbReference type="PROSITE" id="PS51864"/>
    </source>
</evidence>
<keyword evidence="1" id="KW-0482">Metalloprotease</keyword>
<feature type="active site" evidence="1">
    <location>
        <position position="268"/>
    </location>
</feature>
<comment type="caution">
    <text evidence="4">The sequence shown here is derived from an EMBL/GenBank/DDBJ whole genome shotgun (WGS) entry which is preliminary data.</text>
</comment>
<dbReference type="RefSeq" id="WP_277858787.1">
    <property type="nucleotide sequence ID" value="NZ_JARRAG010000001.1"/>
</dbReference>
<dbReference type="Proteomes" id="UP001216907">
    <property type="component" value="Unassembled WGS sequence"/>
</dbReference>
<reference evidence="4 5" key="1">
    <citation type="submission" date="2023-03" db="EMBL/GenBank/DDBJ databases">
        <title>Paludisphaera mucosa sp. nov. a novel planctomycete from northern fen.</title>
        <authorList>
            <person name="Ivanova A."/>
        </authorList>
    </citation>
    <scope>NUCLEOTIDE SEQUENCE [LARGE SCALE GENOMIC DNA]</scope>
    <source>
        <strain evidence="4 5">Pla2</strain>
    </source>
</reference>
<dbReference type="InterPro" id="IPR001506">
    <property type="entry name" value="Peptidase_M12A"/>
</dbReference>
<keyword evidence="1" id="KW-0862">Zinc</keyword>